<dbReference type="Proteomes" id="UP001055072">
    <property type="component" value="Unassembled WGS sequence"/>
</dbReference>
<evidence type="ECO:0000313" key="1">
    <source>
        <dbReference type="EMBL" id="KAI0092281.1"/>
    </source>
</evidence>
<reference evidence="1" key="1">
    <citation type="journal article" date="2021" name="Environ. Microbiol.">
        <title>Gene family expansions and transcriptome signatures uncover fungal adaptations to wood decay.</title>
        <authorList>
            <person name="Hage H."/>
            <person name="Miyauchi S."/>
            <person name="Viragh M."/>
            <person name="Drula E."/>
            <person name="Min B."/>
            <person name="Chaduli D."/>
            <person name="Navarro D."/>
            <person name="Favel A."/>
            <person name="Norest M."/>
            <person name="Lesage-Meessen L."/>
            <person name="Balint B."/>
            <person name="Merenyi Z."/>
            <person name="de Eugenio L."/>
            <person name="Morin E."/>
            <person name="Martinez A.T."/>
            <person name="Baldrian P."/>
            <person name="Stursova M."/>
            <person name="Martinez M.J."/>
            <person name="Novotny C."/>
            <person name="Magnuson J.K."/>
            <person name="Spatafora J.W."/>
            <person name="Maurice S."/>
            <person name="Pangilinan J."/>
            <person name="Andreopoulos W."/>
            <person name="LaButti K."/>
            <person name="Hundley H."/>
            <person name="Na H."/>
            <person name="Kuo A."/>
            <person name="Barry K."/>
            <person name="Lipzen A."/>
            <person name="Henrissat B."/>
            <person name="Riley R."/>
            <person name="Ahrendt S."/>
            <person name="Nagy L.G."/>
            <person name="Grigoriev I.V."/>
            <person name="Martin F."/>
            <person name="Rosso M.N."/>
        </authorList>
    </citation>
    <scope>NUCLEOTIDE SEQUENCE</scope>
    <source>
        <strain evidence="1">CBS 384.51</strain>
    </source>
</reference>
<comment type="caution">
    <text evidence="1">The sequence shown here is derived from an EMBL/GenBank/DDBJ whole genome shotgun (WGS) entry which is preliminary data.</text>
</comment>
<keyword evidence="2" id="KW-1185">Reference proteome</keyword>
<organism evidence="1 2">
    <name type="scientific">Irpex rosettiformis</name>
    <dbReference type="NCBI Taxonomy" id="378272"/>
    <lineage>
        <taxon>Eukaryota</taxon>
        <taxon>Fungi</taxon>
        <taxon>Dikarya</taxon>
        <taxon>Basidiomycota</taxon>
        <taxon>Agaricomycotina</taxon>
        <taxon>Agaricomycetes</taxon>
        <taxon>Polyporales</taxon>
        <taxon>Irpicaceae</taxon>
        <taxon>Irpex</taxon>
    </lineage>
</organism>
<gene>
    <name evidence="1" type="ORF">BDY19DRAFT_884296</name>
</gene>
<name>A0ACB8UDF2_9APHY</name>
<accession>A0ACB8UDF2</accession>
<sequence length="358" mass="37247">MAFKTLLALASFVVTAVAAPASTKAACADGRTVNNAACCAWLPVLDDIQENLFSGSLCAEEAHEQTQFLTTLVTGFSIMANLEGKFGGGGADGSILAFSDIETSFQANFGLDFTTEAFIPFALAHNVSFGDFVQFAGAVGVSNCIGGPRLQFLAGRSNISQPSPDGLVPEPTDSADKIFARLADVGFSPIEVADLLAAHSVSAQYEVDTDVAGSPFDSTPDTFDTQFFVESLLTGTAFTGNGEGGEVLSPIPGEFRLQSDFAISRDNRTACEWQSFVTNHAAMVTKFETVMAKLATVGQDASSLIDCSDVIPVPPAAKVQVGTFPPGKSIADVDSACQATPFPTLSTQPGPVTSVLPV</sequence>
<protein>
    <submittedName>
        <fullName evidence="1">Trametes Cervina lignin peroxidase</fullName>
    </submittedName>
</protein>
<evidence type="ECO:0000313" key="2">
    <source>
        <dbReference type="Proteomes" id="UP001055072"/>
    </source>
</evidence>
<keyword evidence="1" id="KW-0575">Peroxidase</keyword>
<keyword evidence="1" id="KW-0560">Oxidoreductase</keyword>
<dbReference type="EMBL" id="MU274904">
    <property type="protein sequence ID" value="KAI0092281.1"/>
    <property type="molecule type" value="Genomic_DNA"/>
</dbReference>
<proteinExistence type="predicted"/>